<dbReference type="Pfam" id="PF01501">
    <property type="entry name" value="Glyco_transf_8"/>
    <property type="match status" value="1"/>
</dbReference>
<dbReference type="OrthoDB" id="5839090at2759"/>
<comment type="function">
    <text evidence="17">Bifunctional glycosyltransferase with both alpha-1,3-xylosyltransferase and beta-1,3-glucuronyltransferase activities involved in the maturation of alpha-dystroglycan (DAG1) by glycosylation leading to DAG1 binding to laminin G-like domain-containing extracellular proteins with high affinity and in a phosphorylated-O-mannosyl trisaccharide dependent manner. Elongates the glucuronyl-beta-1,4-xylose-beta disaccharide primer structure by adding repeating units [-3-Xylose-alpha-1,3-GlcA-beta-1-] to produce a heteropolysaccharide. Supports the maturation of DAG1 more effectively than LARGE1. In addition, can modify both heparan sulfate (HS)- and chondroitin/dermatan sulfate (CS/DS)-proteoglycans (PGs), namely GPC4, with a glycosaminoglycan (GAG)-like polysaccharide composed of xylose and glucuronic acid to confer laminin binding.</text>
</comment>
<name>G3USW8_MELGA</name>
<keyword evidence="4" id="KW-0328">Glycosyltransferase</keyword>
<evidence type="ECO:0000256" key="19">
    <source>
        <dbReference type="ARBA" id="ARBA00049259"/>
    </source>
</evidence>
<evidence type="ECO:0000256" key="8">
    <source>
        <dbReference type="ARBA" id="ARBA00022968"/>
    </source>
</evidence>
<dbReference type="Bgee" id="ENSMGAG00000011066">
    <property type="expression patterns" value="Expressed in ovary and 17 other cell types or tissues"/>
</dbReference>
<evidence type="ECO:0000256" key="3">
    <source>
        <dbReference type="ARBA" id="ARBA00004922"/>
    </source>
</evidence>
<evidence type="ECO:0000256" key="20">
    <source>
        <dbReference type="ARBA" id="ARBA00049472"/>
    </source>
</evidence>
<gene>
    <name evidence="21" type="primary">LARGE2</name>
</gene>
<dbReference type="InterPro" id="IPR002495">
    <property type="entry name" value="Glyco_trans_8"/>
</dbReference>
<dbReference type="GO" id="GO:0046872">
    <property type="term" value="F:metal ion binding"/>
    <property type="evidence" value="ECO:0007669"/>
    <property type="project" value="UniProtKB-KW"/>
</dbReference>
<evidence type="ECO:0000256" key="13">
    <source>
        <dbReference type="ARBA" id="ARBA00023211"/>
    </source>
</evidence>
<keyword evidence="7" id="KW-0479">Metal-binding</keyword>
<dbReference type="PANTHER" id="PTHR12270:SF23">
    <property type="entry name" value="XYLOSYL- AND GLUCURONYLTRANSFERASE LARGE2"/>
    <property type="match status" value="1"/>
</dbReference>
<evidence type="ECO:0000256" key="17">
    <source>
        <dbReference type="ARBA" id="ARBA00045795"/>
    </source>
</evidence>
<accession>G3USW8</accession>
<comment type="cofactor">
    <cofactor evidence="1">
        <name>Mn(2+)</name>
        <dbReference type="ChEBI" id="CHEBI:29035"/>
    </cofactor>
</comment>
<reference evidence="21" key="3">
    <citation type="submission" date="2025-09" db="UniProtKB">
        <authorList>
            <consortium name="Ensembl"/>
        </authorList>
    </citation>
    <scope>IDENTIFICATION</scope>
</reference>
<proteinExistence type="inferred from homology"/>
<dbReference type="GO" id="GO:0035269">
    <property type="term" value="P:protein O-linked glycosylation via mannose"/>
    <property type="evidence" value="ECO:0007669"/>
    <property type="project" value="Ensembl"/>
</dbReference>
<comment type="catalytic activity">
    <reaction evidence="19">
        <text>3-O-{(1-&gt;[3)-alpha-D-Xyl-(1-&gt;3)-beta-D-GlcA-(1-&gt;](n)-4)-beta-D-Xyl-(1-&gt;4)-Rib-ol-P-Rib-ol-P-3-beta-D-GalNAc-(1-&gt;3)-beta-D-GlcNAc-(1-&gt;4)-O-6-P-alpha-D-Man}-L-Thr-[protein] + UDP-alpha-D-glucuronate = 3-O-{beta-D-GlcA-(1-&gt;[3)-alpha-D-Xyl-(1-&gt;3)-beta-D-GlcA-(1-&gt;](n)-4)-beta-D-Xyl-(1-&gt;4)-Rib-ol-P-Rib-ol-P-3-beta-D-GalNAc-(1-&gt;3)-beta-D-GlcNAc-(1-&gt;4)-O-6-P-alpha-D-Man}-L-Thr-[protein] + UDP + H(+)</text>
        <dbReference type="Rhea" id="RHEA:67924"/>
        <dbReference type="Rhea" id="RHEA-COMP:17484"/>
        <dbReference type="Rhea" id="RHEA-COMP:17486"/>
        <dbReference type="ChEBI" id="CHEBI:15378"/>
        <dbReference type="ChEBI" id="CHEBI:58052"/>
        <dbReference type="ChEBI" id="CHEBI:58223"/>
        <dbReference type="ChEBI" id="CHEBI:177354"/>
        <dbReference type="ChEBI" id="CHEBI:177355"/>
    </reaction>
    <physiologicalReaction direction="left-to-right" evidence="19">
        <dbReference type="Rhea" id="RHEA:67925"/>
    </physiologicalReaction>
</comment>
<evidence type="ECO:0000256" key="16">
    <source>
        <dbReference type="ARBA" id="ARBA00038468"/>
    </source>
</evidence>
<evidence type="ECO:0000256" key="14">
    <source>
        <dbReference type="ARBA" id="ARBA00023268"/>
    </source>
</evidence>
<dbReference type="GO" id="GO:0015020">
    <property type="term" value="F:glucuronosyltransferase activity"/>
    <property type="evidence" value="ECO:0007669"/>
    <property type="project" value="TreeGrafter"/>
</dbReference>
<comment type="similarity">
    <text evidence="15">In the N-terminal section; belongs to the glycosyltransferase 8 family.</text>
</comment>
<evidence type="ECO:0000256" key="4">
    <source>
        <dbReference type="ARBA" id="ARBA00022676"/>
    </source>
</evidence>
<evidence type="ECO:0000256" key="1">
    <source>
        <dbReference type="ARBA" id="ARBA00001936"/>
    </source>
</evidence>
<evidence type="ECO:0000256" key="7">
    <source>
        <dbReference type="ARBA" id="ARBA00022723"/>
    </source>
</evidence>
<comment type="catalytic activity">
    <reaction evidence="18">
        <text>3-O-{beta-D-GlcA-(1-&gt;[3)-alpha-D-Xyl-(1-&gt;3)-beta-D-GlcA-(1-&gt;](n)-4)-beta-D-Xyl-(1-&gt;4)-Rib-ol-P-Rib-ol-P-3-beta-D-GalNAc-(1-&gt;3)-beta-D-GlcNAc-(1-&gt;4)-O-6-P-alpha-D-Man}-L-Thr-[protein] + UDP-alpha-D-xylose = 3-O-{(1-&gt;[3)-alpha-D-Xyl-(1-&gt;3)-beta-D-GlcA-(1-&gt;](n+1)-4)-beta-D-Xyl-(1-&gt;4)-Rib-ol-P-Rib-ol-P-3-beta-D-GalNAc-(1-&gt;3)-beta-D-GlcNAc-(1-&gt;4)-O-6-P-alpha-D-Man}-L-Thr-[protein] + UDP + H(+)</text>
        <dbReference type="Rhea" id="RHEA:68368"/>
        <dbReference type="Rhea" id="RHEA-COMP:17485"/>
        <dbReference type="Rhea" id="RHEA-COMP:17486"/>
        <dbReference type="ChEBI" id="CHEBI:15378"/>
        <dbReference type="ChEBI" id="CHEBI:57632"/>
        <dbReference type="ChEBI" id="CHEBI:58223"/>
        <dbReference type="ChEBI" id="CHEBI:177354"/>
        <dbReference type="ChEBI" id="CHEBI:177355"/>
    </reaction>
    <physiologicalReaction direction="left-to-right" evidence="18">
        <dbReference type="Rhea" id="RHEA:68369"/>
    </physiologicalReaction>
</comment>
<dbReference type="SUPFAM" id="SSF53448">
    <property type="entry name" value="Nucleotide-diphospho-sugar transferases"/>
    <property type="match status" value="1"/>
</dbReference>
<keyword evidence="12" id="KW-0325">Glycoprotein</keyword>
<evidence type="ECO:0000256" key="5">
    <source>
        <dbReference type="ARBA" id="ARBA00022679"/>
    </source>
</evidence>
<evidence type="ECO:0000256" key="2">
    <source>
        <dbReference type="ARBA" id="ARBA00004323"/>
    </source>
</evidence>
<dbReference type="GeneTree" id="ENSGT00940000158758"/>
<evidence type="ECO:0000313" key="22">
    <source>
        <dbReference type="Proteomes" id="UP000001645"/>
    </source>
</evidence>
<keyword evidence="13" id="KW-0464">Manganese</keyword>
<dbReference type="InterPro" id="IPR029044">
    <property type="entry name" value="Nucleotide-diphossugar_trans"/>
</dbReference>
<dbReference type="Proteomes" id="UP000001645">
    <property type="component" value="Chromosome 5"/>
</dbReference>
<dbReference type="InParanoid" id="G3USW8"/>
<keyword evidence="22" id="KW-1185">Reference proteome</keyword>
<keyword evidence="11" id="KW-0472">Membrane</keyword>
<evidence type="ECO:0000313" key="21">
    <source>
        <dbReference type="Ensembl" id="ENSMGAP00000018802.2"/>
    </source>
</evidence>
<dbReference type="FunFam" id="3.90.550.10:FF:000016">
    <property type="entry name" value="LARGE xylosyl- and glucuronyltransferase 2"/>
    <property type="match status" value="1"/>
</dbReference>
<evidence type="ECO:0000256" key="10">
    <source>
        <dbReference type="ARBA" id="ARBA00023034"/>
    </source>
</evidence>
<evidence type="ECO:0000256" key="12">
    <source>
        <dbReference type="ARBA" id="ARBA00023180"/>
    </source>
</evidence>
<dbReference type="Pfam" id="PF13896">
    <property type="entry name" value="Glyco_transf_49"/>
    <property type="match status" value="1"/>
</dbReference>
<dbReference type="GO" id="GO:0000139">
    <property type="term" value="C:Golgi membrane"/>
    <property type="evidence" value="ECO:0007669"/>
    <property type="project" value="UniProtKB-SubCell"/>
</dbReference>
<dbReference type="AlphaFoldDB" id="G3USW8"/>
<keyword evidence="14" id="KW-0511">Multifunctional enzyme</keyword>
<comment type="pathway">
    <text evidence="3">Protein modification; protein glycosylation.</text>
</comment>
<comment type="catalytic activity">
    <reaction evidence="20">
        <text>3-O-[beta-D-GlcA-(1-&gt;3)-beta-D-Xyl-(1-&gt;4)-Rib-ol-P-Rib-ol-P-3-beta-D-GalNAc-(1-&gt;3)-beta-D-GlcNAc-(1-&gt;4)-(O-6-P-alpha-D-Man)]-Thr-[protein] + UDP-alpha-D-xylose = 3-O-[alpha-D-Xyl-(1-&gt;3)-beta-D-GlcA-(1-&gt;4)-beta-D-Xyl-(1-&gt;4)-Rib-ol-P-Rib-ol-P-3-beta-D-GalNAc-(1-&gt;3)-beta-D-GlcNAc-(1-&gt;4)-(O-6-P-alpha-D-Man)]-Thr-[protein] + UDP + H(+)</text>
        <dbReference type="Rhea" id="RHEA:57336"/>
        <dbReference type="Rhea" id="RHEA-COMP:17482"/>
        <dbReference type="Rhea" id="RHEA-COMP:17483"/>
        <dbReference type="ChEBI" id="CHEBI:15378"/>
        <dbReference type="ChEBI" id="CHEBI:57632"/>
        <dbReference type="ChEBI" id="CHEBI:58223"/>
        <dbReference type="ChEBI" id="CHEBI:177336"/>
        <dbReference type="ChEBI" id="CHEBI:177352"/>
    </reaction>
    <physiologicalReaction direction="left-to-right" evidence="20">
        <dbReference type="Rhea" id="RHEA:57337"/>
    </physiologicalReaction>
</comment>
<dbReference type="FunCoup" id="G3USW8">
    <property type="interactions" value="6"/>
</dbReference>
<dbReference type="PANTHER" id="PTHR12270">
    <property type="entry name" value="GLYCOSYLTRANSFERASE-RELATED"/>
    <property type="match status" value="1"/>
</dbReference>
<evidence type="ECO:0000256" key="18">
    <source>
        <dbReference type="ARBA" id="ARBA00048091"/>
    </source>
</evidence>
<sequence length="872" mass="99911">MLCSWRVKLKLLLATVTLAVLLSWLYLFVGSLECEWIFLPQFLGRSPAQSGLERPRPWEGCSMAGVYWSLEPQGFSRGLLEQSCDAGHVGCPRTSLIRLGLCPHSHAVSSGLPLPSCHAHVSHPMSPPMSPQTAAFSCCRHAWASSRVGMWSGRHWPRRCAEWRRKTSSSACSLARCRWRAAMASRSGGPLLRMGPPLEVRGTTARPAPSSGWCTSVRWVAQPTGLLRGSWGSDCPLQEEASLKKAMFVSGQLLHIAIVCAGHNASRDVVTLVKSILFHRKNPLHFHFITDSVAHQILQTLFQSWMVPSIHVSFYNADDLKPEVSWIPNKHYSGIYGLMKLTLTKALPSNLSKVIVLDTDITFATDIAELWAVFGKFSEKQVIGLVENQSDWYLGNLWKNHKPWPALGRGFNTGVILLLLDRLRRLGWEQMWRLTAERELMSMLSTSLADQDIFNAVIKQNPALVYRLPCFWNVQLSDHTRSELCYTEVSDLKVIHWNSPKKLRVKNKHVEFFRNLYLTFLEYDGNLLRRELFGCASLPSPPSDQLQQALEELDEDDPCYDFRRQHLTQHRVHLFFLQYEFLALPNPTDVTLVAQLSMDRLQMLEAICKHWAGPISLALYMSDAEAQQFLRYAQASEVLSARRNVAYHIVYKEGQFYPINLLRNVALTNTQTPYVFLTDIDFLPMYGLYDYLRNSIQQLELPHRKAALIVPAFETLHYRLTFPKSKAELLSMLDMGSLYTFRYHVWPKGHAPTDYAKWRTATVPYRVAWQPDFEPYVVVRRDCPKYDQRFVGFGWNKVSHIMELDAQEYELLVLPNAFMIHMPHAPSFDISKFRLNAGYRGCLQTLREEFHQDLSRRYGAAALKYLTAERNL</sequence>
<dbReference type="GO" id="GO:0042285">
    <property type="term" value="F:xylosyltransferase activity"/>
    <property type="evidence" value="ECO:0007669"/>
    <property type="project" value="TreeGrafter"/>
</dbReference>
<dbReference type="Ensembl" id="ENSMGAT00000019419.2">
    <property type="protein sequence ID" value="ENSMGAP00000018802.2"/>
    <property type="gene ID" value="ENSMGAG00000011066.3"/>
</dbReference>
<keyword evidence="6" id="KW-0812">Transmembrane</keyword>
<evidence type="ECO:0000256" key="9">
    <source>
        <dbReference type="ARBA" id="ARBA00022989"/>
    </source>
</evidence>
<dbReference type="InterPro" id="IPR051292">
    <property type="entry name" value="Xyl/GlcA_transferase"/>
</dbReference>
<keyword evidence="9" id="KW-1133">Transmembrane helix</keyword>
<organism evidence="21 22">
    <name type="scientific">Meleagris gallopavo</name>
    <name type="common">Wild turkey</name>
    <dbReference type="NCBI Taxonomy" id="9103"/>
    <lineage>
        <taxon>Eukaryota</taxon>
        <taxon>Metazoa</taxon>
        <taxon>Chordata</taxon>
        <taxon>Craniata</taxon>
        <taxon>Vertebrata</taxon>
        <taxon>Euteleostomi</taxon>
        <taxon>Archelosauria</taxon>
        <taxon>Archosauria</taxon>
        <taxon>Dinosauria</taxon>
        <taxon>Saurischia</taxon>
        <taxon>Theropoda</taxon>
        <taxon>Coelurosauria</taxon>
        <taxon>Aves</taxon>
        <taxon>Neognathae</taxon>
        <taxon>Galloanserae</taxon>
        <taxon>Galliformes</taxon>
        <taxon>Phasianidae</taxon>
        <taxon>Meleagridinae</taxon>
        <taxon>Meleagris</taxon>
    </lineage>
</organism>
<keyword evidence="8" id="KW-0735">Signal-anchor</keyword>
<protein>
    <submittedName>
        <fullName evidence="21">LARGE xylosyl- and glucuronyltransferase 2</fullName>
    </submittedName>
</protein>
<reference evidence="21" key="2">
    <citation type="submission" date="2025-08" db="UniProtKB">
        <authorList>
            <consortium name="Ensembl"/>
        </authorList>
    </citation>
    <scope>IDENTIFICATION</scope>
</reference>
<evidence type="ECO:0000256" key="11">
    <source>
        <dbReference type="ARBA" id="ARBA00023136"/>
    </source>
</evidence>
<comment type="subcellular location">
    <subcellularLocation>
        <location evidence="2">Golgi apparatus membrane</location>
        <topology evidence="2">Single-pass type II membrane protein</topology>
    </subcellularLocation>
</comment>
<comment type="similarity">
    <text evidence="16">In the C-terminal section; belongs to the glycosyltransferase 49 family.</text>
</comment>
<keyword evidence="10" id="KW-0333">Golgi apparatus</keyword>
<reference evidence="21 22" key="1">
    <citation type="journal article" date="2010" name="PLoS Biol.">
        <title>Multi-platform next-generation sequencing of the domestic turkey (Meleagris gallopavo): genome assembly and analysis.</title>
        <authorList>
            <person name="Dalloul R.A."/>
            <person name="Long J.A."/>
            <person name="Zimin A.V."/>
            <person name="Aslam L."/>
            <person name="Beal K."/>
            <person name="Blomberg L.A."/>
            <person name="Bouffard P."/>
            <person name="Burt D.W."/>
            <person name="Crasta O."/>
            <person name="Crooijmans R.P."/>
            <person name="Cooper K."/>
            <person name="Coulombe R.A."/>
            <person name="De S."/>
            <person name="Delany M.E."/>
            <person name="Dodgson J.B."/>
            <person name="Dong J.J."/>
            <person name="Evans C."/>
            <person name="Frederickson K.M."/>
            <person name="Flicek P."/>
            <person name="Florea L."/>
            <person name="Folkerts O."/>
            <person name="Groenen M.A."/>
            <person name="Harkins T.T."/>
            <person name="Herrero J."/>
            <person name="Hoffmann S."/>
            <person name="Megens H.J."/>
            <person name="Jiang A."/>
            <person name="de Jong P."/>
            <person name="Kaiser P."/>
            <person name="Kim H."/>
            <person name="Kim K.W."/>
            <person name="Kim S."/>
            <person name="Langenberger D."/>
            <person name="Lee M.K."/>
            <person name="Lee T."/>
            <person name="Mane S."/>
            <person name="Marcais G."/>
            <person name="Marz M."/>
            <person name="McElroy A.P."/>
            <person name="Modise T."/>
            <person name="Nefedov M."/>
            <person name="Notredame C."/>
            <person name="Paton I.R."/>
            <person name="Payne W.S."/>
            <person name="Pertea G."/>
            <person name="Prickett D."/>
            <person name="Puiu D."/>
            <person name="Qioa D."/>
            <person name="Raineri E."/>
            <person name="Ruffier M."/>
            <person name="Salzberg S.L."/>
            <person name="Schatz M.C."/>
            <person name="Scheuring C."/>
            <person name="Schmidt C.J."/>
            <person name="Schroeder S."/>
            <person name="Searle S.M."/>
            <person name="Smith E.J."/>
            <person name="Smith J."/>
            <person name="Sonstegard T.S."/>
            <person name="Stadler P.F."/>
            <person name="Tafer H."/>
            <person name="Tu Z.J."/>
            <person name="Van Tassell C.P."/>
            <person name="Vilella A.J."/>
            <person name="Williams K.P."/>
            <person name="Yorke J.A."/>
            <person name="Zhang L."/>
            <person name="Zhang H.B."/>
            <person name="Zhang X."/>
            <person name="Zhang Y."/>
            <person name="Reed K.M."/>
        </authorList>
    </citation>
    <scope>NUCLEOTIDE SEQUENCE [LARGE SCALE GENOMIC DNA]</scope>
</reference>
<keyword evidence="5" id="KW-0808">Transferase</keyword>
<dbReference type="FunFam" id="3.90.550.10:FF:000229">
    <property type="entry name" value="Glycosyltransferase-like protein LARGE"/>
    <property type="match status" value="1"/>
</dbReference>
<dbReference type="Gene3D" id="3.90.550.10">
    <property type="entry name" value="Spore Coat Polysaccharide Biosynthesis Protein SpsA, Chain A"/>
    <property type="match status" value="1"/>
</dbReference>
<evidence type="ECO:0000256" key="6">
    <source>
        <dbReference type="ARBA" id="ARBA00022692"/>
    </source>
</evidence>
<dbReference type="CDD" id="cd06431">
    <property type="entry name" value="GT8_LARGE_C"/>
    <property type="match status" value="1"/>
</dbReference>
<evidence type="ECO:0000256" key="15">
    <source>
        <dbReference type="ARBA" id="ARBA00038461"/>
    </source>
</evidence>